<feature type="region of interest" description="Disordered" evidence="6">
    <location>
        <begin position="223"/>
        <end position="250"/>
    </location>
</feature>
<evidence type="ECO:0000256" key="2">
    <source>
        <dbReference type="ARBA" id="ARBA00006726"/>
    </source>
</evidence>
<dbReference type="GeneID" id="111592130"/>
<dbReference type="RefSeq" id="XP_030081998.1">
    <property type="nucleotide sequence ID" value="XM_030226138.1"/>
</dbReference>
<dbReference type="GO" id="GO:0004861">
    <property type="term" value="F:cyclin-dependent protein serine/threonine kinase inhibitor activity"/>
    <property type="evidence" value="ECO:0007669"/>
    <property type="project" value="InterPro"/>
</dbReference>
<evidence type="ECO:0000256" key="4">
    <source>
        <dbReference type="ARBA" id="ARBA00023242"/>
    </source>
</evidence>
<evidence type="ECO:0000256" key="6">
    <source>
        <dbReference type="SAM" id="MobiDB-lite"/>
    </source>
</evidence>
<dbReference type="OMA" id="FCKMSSS"/>
<organism evidence="8 10">
    <name type="scientific">Drosophila hydei</name>
    <name type="common">Fruit fly</name>
    <dbReference type="NCBI Taxonomy" id="7224"/>
    <lineage>
        <taxon>Eukaryota</taxon>
        <taxon>Metazoa</taxon>
        <taxon>Ecdysozoa</taxon>
        <taxon>Arthropoda</taxon>
        <taxon>Hexapoda</taxon>
        <taxon>Insecta</taxon>
        <taxon>Pterygota</taxon>
        <taxon>Neoptera</taxon>
        <taxon>Endopterygota</taxon>
        <taxon>Diptera</taxon>
        <taxon>Brachycera</taxon>
        <taxon>Muscomorpha</taxon>
        <taxon>Ephydroidea</taxon>
        <taxon>Drosophilidae</taxon>
        <taxon>Drosophila</taxon>
    </lineage>
</organism>
<reference evidence="9 10" key="1">
    <citation type="submission" date="2025-04" db="UniProtKB">
        <authorList>
            <consortium name="RefSeq"/>
        </authorList>
    </citation>
    <scope>IDENTIFICATION</scope>
    <source>
        <strain evidence="9 10">15085-1641.00</strain>
        <tissue evidence="9 10">Whole body</tissue>
    </source>
</reference>
<dbReference type="OrthoDB" id="6373236at2759"/>
<dbReference type="Proteomes" id="UP000504633">
    <property type="component" value="Unplaced"/>
</dbReference>
<protein>
    <submittedName>
        <fullName evidence="9 10">Uncharacterized protein LOC111592130 isoform X1</fullName>
    </submittedName>
</protein>
<dbReference type="InterPro" id="IPR003175">
    <property type="entry name" value="CDI_dom"/>
</dbReference>
<keyword evidence="5" id="KW-0131">Cell cycle</keyword>
<sequence length="250" mass="27659">MVSARTLHPAIRSEFCTMMASPAVSRNSPCIRQLDRIKRNLFGTEQTPLIENKTNFFSAELEIRQERASQKWCFDFRADRPLSTNGTYNWERVSTQESTFAPQMYTLTRAAHVRPIAAGPASDMDALLDERADRENLANSSLDSNTDTEYDSQDDSLTFNSSSNVVASTSAAALTASVCSSSSTSATCSSPAQQRKRQLKITEFMKERKRLAQAPKKISPAKRLRFCSGSSSSNMSASSSGCSLKRTRHN</sequence>
<feature type="compositionally biased region" description="Low complexity" evidence="6">
    <location>
        <begin position="227"/>
        <end position="243"/>
    </location>
</feature>
<dbReference type="PANTHER" id="PTHR10265">
    <property type="entry name" value="CYCLIN-DEPENDENT KINASE INHIBITOR 1"/>
    <property type="match status" value="1"/>
</dbReference>
<evidence type="ECO:0000259" key="7">
    <source>
        <dbReference type="Pfam" id="PF02234"/>
    </source>
</evidence>
<dbReference type="Pfam" id="PF02234">
    <property type="entry name" value="CDI"/>
    <property type="match status" value="1"/>
</dbReference>
<evidence type="ECO:0000256" key="3">
    <source>
        <dbReference type="ARBA" id="ARBA00023013"/>
    </source>
</evidence>
<dbReference type="Gene3D" id="4.10.365.10">
    <property type="entry name" value="p27"/>
    <property type="match status" value="1"/>
</dbReference>
<evidence type="ECO:0000313" key="10">
    <source>
        <dbReference type="RefSeq" id="XP_030081998.1"/>
    </source>
</evidence>
<comment type="subcellular location">
    <subcellularLocation>
        <location evidence="1">Nucleus</location>
    </subcellularLocation>
</comment>
<keyword evidence="8" id="KW-1185">Reference proteome</keyword>
<gene>
    <name evidence="9 10" type="primary">LOC111592130</name>
</gene>
<feature type="region of interest" description="Disordered" evidence="6">
    <location>
        <begin position="136"/>
        <end position="155"/>
    </location>
</feature>
<dbReference type="GO" id="GO:0051726">
    <property type="term" value="P:regulation of cell cycle"/>
    <property type="evidence" value="ECO:0007669"/>
    <property type="project" value="InterPro"/>
</dbReference>
<feature type="domain" description="Cyclin-dependent kinase inhibitor" evidence="7">
    <location>
        <begin position="51"/>
        <end position="93"/>
    </location>
</feature>
<accession>A0A6J2SW11</accession>
<evidence type="ECO:0000313" key="9">
    <source>
        <dbReference type="RefSeq" id="XP_023159934.2"/>
    </source>
</evidence>
<evidence type="ECO:0000313" key="8">
    <source>
        <dbReference type="Proteomes" id="UP000504633"/>
    </source>
</evidence>
<dbReference type="CTD" id="1611"/>
<proteinExistence type="inferred from homology"/>
<name>A0A6J2SW11_DROHY</name>
<keyword evidence="4" id="KW-0539">Nucleus</keyword>
<dbReference type="AlphaFoldDB" id="A0A6J2SW11"/>
<evidence type="ECO:0000256" key="5">
    <source>
        <dbReference type="ARBA" id="ARBA00023306"/>
    </source>
</evidence>
<keyword evidence="3" id="KW-0649">Protein kinase inhibitor</keyword>
<dbReference type="KEGG" id="dhe:111592130"/>
<comment type="similarity">
    <text evidence="2">Belongs to the CDI family.</text>
</comment>
<evidence type="ECO:0000256" key="1">
    <source>
        <dbReference type="ARBA" id="ARBA00004123"/>
    </source>
</evidence>
<dbReference type="RefSeq" id="XP_023159934.2">
    <property type="nucleotide sequence ID" value="XM_023304166.2"/>
</dbReference>
<dbReference type="InterPro" id="IPR044898">
    <property type="entry name" value="CDI_dom_sf"/>
</dbReference>
<dbReference type="PANTHER" id="PTHR10265:SF45">
    <property type="entry name" value="DACAPO"/>
    <property type="match status" value="1"/>
</dbReference>
<dbReference type="GO" id="GO:0005634">
    <property type="term" value="C:nucleus"/>
    <property type="evidence" value="ECO:0007669"/>
    <property type="project" value="UniProtKB-SubCell"/>
</dbReference>